<keyword evidence="1" id="KW-1133">Transmembrane helix</keyword>
<dbReference type="InterPro" id="IPR045749">
    <property type="entry name" value="DUF6090"/>
</dbReference>
<keyword evidence="1" id="KW-0812">Transmembrane</keyword>
<evidence type="ECO:0000256" key="1">
    <source>
        <dbReference type="SAM" id="Phobius"/>
    </source>
</evidence>
<protein>
    <submittedName>
        <fullName evidence="2">Uncharacterized protein</fullName>
    </submittedName>
</protein>
<sequence>MIRFFRKIRQRLLTENKFTKYVLYAIGEIFLVVIGILLALQINNWNDRRKEKQKETFILNDLHQEFVSNKKLLDSIMIHHKRTFKSSEYLKSRLPIDVNTIDNLDSLSYHLFTVSFAYTYNPSTGIVNSLLNNSTIEIISNDELRQLLIGWKDVLSDYQEEELRASENYLNHLKPFEKEHFKYSLDYKELLSDPRIDLTFLETLAFDNYVLDRYNDLNNIVNTNTWTGELNHISKTMDRIIELSNTKSTY</sequence>
<keyword evidence="1" id="KW-0472">Membrane</keyword>
<evidence type="ECO:0000313" key="3">
    <source>
        <dbReference type="Proteomes" id="UP000664163"/>
    </source>
</evidence>
<organism evidence="2 3">
    <name type="scientific">[Muricauda] lutisoli</name>
    <dbReference type="NCBI Taxonomy" id="2816035"/>
    <lineage>
        <taxon>Bacteria</taxon>
        <taxon>Pseudomonadati</taxon>
        <taxon>Bacteroidota</taxon>
        <taxon>Flavobacteriia</taxon>
        <taxon>Flavobacteriales</taxon>
        <taxon>Flavobacteriaceae</taxon>
        <taxon>Allomuricauda</taxon>
    </lineage>
</organism>
<dbReference type="Proteomes" id="UP000664163">
    <property type="component" value="Unassembled WGS sequence"/>
</dbReference>
<accession>A0ABS3ETV4</accession>
<dbReference type="Pfam" id="PF19578">
    <property type="entry name" value="DUF6090"/>
    <property type="match status" value="1"/>
</dbReference>
<comment type="caution">
    <text evidence="2">The sequence shown here is derived from an EMBL/GenBank/DDBJ whole genome shotgun (WGS) entry which is preliminary data.</text>
</comment>
<dbReference type="RefSeq" id="WP_207070044.1">
    <property type="nucleotide sequence ID" value="NZ_JAFLND010000001.1"/>
</dbReference>
<keyword evidence="3" id="KW-1185">Reference proteome</keyword>
<gene>
    <name evidence="2" type="ORF">J0X13_03345</name>
</gene>
<name>A0ABS3ETV4_9FLAO</name>
<reference evidence="2 3" key="1">
    <citation type="submission" date="2021-03" db="EMBL/GenBank/DDBJ databases">
        <title>Muricauda sp. CAU 1631 isolated from Incheon.</title>
        <authorList>
            <person name="Kim W."/>
        </authorList>
    </citation>
    <scope>NUCLEOTIDE SEQUENCE [LARGE SCALE GENOMIC DNA]</scope>
    <source>
        <strain evidence="2 3">CAU 1631</strain>
    </source>
</reference>
<dbReference type="EMBL" id="JAFLND010000001">
    <property type="protein sequence ID" value="MBO0329567.1"/>
    <property type="molecule type" value="Genomic_DNA"/>
</dbReference>
<proteinExistence type="predicted"/>
<feature type="transmembrane region" description="Helical" evidence="1">
    <location>
        <begin position="21"/>
        <end position="42"/>
    </location>
</feature>
<evidence type="ECO:0000313" key="2">
    <source>
        <dbReference type="EMBL" id="MBO0329567.1"/>
    </source>
</evidence>